<dbReference type="InterPro" id="IPR026989">
    <property type="entry name" value="TnpV"/>
</dbReference>
<reference evidence="1" key="1">
    <citation type="submission" date="2021-01" db="EMBL/GenBank/DDBJ databases">
        <title>Genome public.</title>
        <authorList>
            <person name="Liu C."/>
            <person name="Sun Q."/>
        </authorList>
    </citation>
    <scope>NUCLEOTIDE SEQUENCE</scope>
    <source>
        <strain evidence="1">M6</strain>
    </source>
</reference>
<protein>
    <submittedName>
        <fullName evidence="1">TnpV protein</fullName>
    </submittedName>
</protein>
<evidence type="ECO:0000313" key="2">
    <source>
        <dbReference type="Proteomes" id="UP000633365"/>
    </source>
</evidence>
<dbReference type="EMBL" id="JAEQMG010000099">
    <property type="protein sequence ID" value="MBK6088914.1"/>
    <property type="molecule type" value="Genomic_DNA"/>
</dbReference>
<comment type="caution">
    <text evidence="1">The sequence shown here is derived from an EMBL/GenBank/DDBJ whole genome shotgun (WGS) entry which is preliminary data.</text>
</comment>
<dbReference type="Pfam" id="PF14198">
    <property type="entry name" value="TnpV"/>
    <property type="match status" value="1"/>
</dbReference>
<name>A0A934WS49_9FIRM</name>
<sequence>MKHNFEISYTQQGDYLLPDLRLPEQPKVEIGIWGKRHLRYIKQHHKVRSHNRYRGLKQGSPPPVMAVWEPWPFSA</sequence>
<gene>
    <name evidence="1" type="ORF">JKK62_09695</name>
</gene>
<proteinExistence type="predicted"/>
<keyword evidence="2" id="KW-1185">Reference proteome</keyword>
<evidence type="ECO:0000313" key="1">
    <source>
        <dbReference type="EMBL" id="MBK6088914.1"/>
    </source>
</evidence>
<dbReference type="AlphaFoldDB" id="A0A934WS49"/>
<organism evidence="1 2">
    <name type="scientific">Ruminococcus difficilis</name>
    <dbReference type="NCBI Taxonomy" id="2763069"/>
    <lineage>
        <taxon>Bacteria</taxon>
        <taxon>Bacillati</taxon>
        <taxon>Bacillota</taxon>
        <taxon>Clostridia</taxon>
        <taxon>Eubacteriales</taxon>
        <taxon>Oscillospiraceae</taxon>
        <taxon>Ruminococcus</taxon>
    </lineage>
</organism>
<dbReference type="Proteomes" id="UP000633365">
    <property type="component" value="Unassembled WGS sequence"/>
</dbReference>
<accession>A0A934WS49</accession>